<gene>
    <name evidence="2" type="ORF">ROE7235_03439</name>
</gene>
<dbReference type="Proteomes" id="UP000272908">
    <property type="component" value="Unassembled WGS sequence"/>
</dbReference>
<evidence type="ECO:0000313" key="2">
    <source>
        <dbReference type="EMBL" id="SUZ33666.1"/>
    </source>
</evidence>
<feature type="region of interest" description="Disordered" evidence="1">
    <location>
        <begin position="82"/>
        <end position="103"/>
    </location>
</feature>
<proteinExistence type="predicted"/>
<dbReference type="AlphaFoldDB" id="A0A3B0N0V5"/>
<reference evidence="3" key="1">
    <citation type="submission" date="2018-08" db="EMBL/GenBank/DDBJ databases">
        <authorList>
            <person name="Rodrigo-Torres L."/>
            <person name="Arahal R. D."/>
            <person name="Lucena T."/>
        </authorList>
    </citation>
    <scope>NUCLEOTIDE SEQUENCE [LARGE SCALE GENOMIC DNA]</scope>
    <source>
        <strain evidence="3">CECT 7235</strain>
    </source>
</reference>
<keyword evidence="3" id="KW-1185">Reference proteome</keyword>
<evidence type="ECO:0000313" key="3">
    <source>
        <dbReference type="Proteomes" id="UP000272908"/>
    </source>
</evidence>
<evidence type="ECO:0000256" key="1">
    <source>
        <dbReference type="SAM" id="MobiDB-lite"/>
    </source>
</evidence>
<dbReference type="EMBL" id="UIHC01000063">
    <property type="protein sequence ID" value="SUZ33666.1"/>
    <property type="molecule type" value="Genomic_DNA"/>
</dbReference>
<organism evidence="2 3">
    <name type="scientific">Roseinatronobacter ekhonensis</name>
    <dbReference type="NCBI Taxonomy" id="254356"/>
    <lineage>
        <taxon>Bacteria</taxon>
        <taxon>Pseudomonadati</taxon>
        <taxon>Pseudomonadota</taxon>
        <taxon>Alphaproteobacteria</taxon>
        <taxon>Rhodobacterales</taxon>
        <taxon>Paracoccaceae</taxon>
        <taxon>Roseinatronobacter</taxon>
    </lineage>
</organism>
<sequence length="205" mass="21916">MARDRLGASVICGKGQGSVAELVEHHQKVARRAVEVLGDIVGIDAEIAGSARHQLSEADGANRASRDRVVGTLNFNIGAVEERPVGDGEPRTTQSAMPGISQGGGLDRIKDFCGGANSTRSRDRHLSYYFRATWFCEKKKAIRRLLGLGEGAQGACVIRDGIQSAIRTNRENETVGTRPCFGGQGRGTYACTQNNDERKGAVSCP</sequence>
<protein>
    <submittedName>
        <fullName evidence="2">Uncharacterized protein</fullName>
    </submittedName>
</protein>
<accession>A0A3B0N0V5</accession>
<name>A0A3B0N0V5_9RHOB</name>